<evidence type="ECO:0000256" key="5">
    <source>
        <dbReference type="ARBA" id="ARBA00022679"/>
    </source>
</evidence>
<feature type="domain" description="Histidine kinase/HSP90-like ATPase" evidence="10">
    <location>
        <begin position="123"/>
        <end position="217"/>
    </location>
</feature>
<dbReference type="Proteomes" id="UP000595460">
    <property type="component" value="Chromosome"/>
</dbReference>
<dbReference type="PANTHER" id="PTHR45453">
    <property type="entry name" value="PHOSPHATE REGULON SENSOR PROTEIN PHOR"/>
    <property type="match status" value="1"/>
</dbReference>
<accession>A0ABX7BZ64</accession>
<proteinExistence type="predicted"/>
<dbReference type="EMBL" id="CP068047">
    <property type="protein sequence ID" value="QQR37250.1"/>
    <property type="molecule type" value="Genomic_DNA"/>
</dbReference>
<comment type="catalytic activity">
    <reaction evidence="1">
        <text>ATP + protein L-histidine = ADP + protein N-phospho-L-histidine.</text>
        <dbReference type="EC" id="2.7.13.3"/>
    </reaction>
</comment>
<dbReference type="PANTHER" id="PTHR45453:SF2">
    <property type="entry name" value="HISTIDINE KINASE"/>
    <property type="match status" value="1"/>
</dbReference>
<keyword evidence="4" id="KW-1003">Cell membrane</keyword>
<dbReference type="EC" id="2.7.13.3" evidence="3"/>
<evidence type="ECO:0000313" key="12">
    <source>
        <dbReference type="Proteomes" id="UP000595460"/>
    </source>
</evidence>
<evidence type="ECO:0000256" key="7">
    <source>
        <dbReference type="ARBA" id="ARBA00022777"/>
    </source>
</evidence>
<dbReference type="GO" id="GO:0016301">
    <property type="term" value="F:kinase activity"/>
    <property type="evidence" value="ECO:0007669"/>
    <property type="project" value="UniProtKB-KW"/>
</dbReference>
<evidence type="ECO:0000256" key="6">
    <source>
        <dbReference type="ARBA" id="ARBA00022692"/>
    </source>
</evidence>
<evidence type="ECO:0000256" key="3">
    <source>
        <dbReference type="ARBA" id="ARBA00012438"/>
    </source>
</evidence>
<evidence type="ECO:0000256" key="9">
    <source>
        <dbReference type="ARBA" id="ARBA00023136"/>
    </source>
</evidence>
<keyword evidence="5" id="KW-0808">Transferase</keyword>
<name>A0ABX7BZ64_9HYPH</name>
<dbReference type="InterPro" id="IPR050351">
    <property type="entry name" value="BphY/WalK/GraS-like"/>
</dbReference>
<keyword evidence="12" id="KW-1185">Reference proteome</keyword>
<keyword evidence="7 11" id="KW-0418">Kinase</keyword>
<dbReference type="RefSeq" id="WP_201661045.1">
    <property type="nucleotide sequence ID" value="NZ_CP068047.1"/>
</dbReference>
<protein>
    <recommendedName>
        <fullName evidence="3">histidine kinase</fullName>
        <ecNumber evidence="3">2.7.13.3</ecNumber>
    </recommendedName>
</protein>
<evidence type="ECO:0000256" key="4">
    <source>
        <dbReference type="ARBA" id="ARBA00022475"/>
    </source>
</evidence>
<reference evidence="11 12" key="1">
    <citation type="submission" date="2021-01" db="EMBL/GenBank/DDBJ databases">
        <title>Genome seq and assembly of Devosia sp. G19.</title>
        <authorList>
            <person name="Chhetri G."/>
        </authorList>
    </citation>
    <scope>NUCLEOTIDE SEQUENCE [LARGE SCALE GENOMIC DNA]</scope>
    <source>
        <strain evidence="11 12">G19</strain>
    </source>
</reference>
<dbReference type="SUPFAM" id="SSF55874">
    <property type="entry name" value="ATPase domain of HSP90 chaperone/DNA topoisomerase II/histidine kinase"/>
    <property type="match status" value="1"/>
</dbReference>
<keyword evidence="6" id="KW-0812">Transmembrane</keyword>
<dbReference type="Pfam" id="PF02518">
    <property type="entry name" value="HATPase_c"/>
    <property type="match status" value="1"/>
</dbReference>
<dbReference type="InterPro" id="IPR003594">
    <property type="entry name" value="HATPase_dom"/>
</dbReference>
<gene>
    <name evidence="11" type="ORF">JI749_06460</name>
</gene>
<evidence type="ECO:0000256" key="1">
    <source>
        <dbReference type="ARBA" id="ARBA00000085"/>
    </source>
</evidence>
<evidence type="ECO:0000313" key="11">
    <source>
        <dbReference type="EMBL" id="QQR37250.1"/>
    </source>
</evidence>
<organism evidence="11 12">
    <name type="scientific">Devosia oryziradicis</name>
    <dbReference type="NCBI Taxonomy" id="2801335"/>
    <lineage>
        <taxon>Bacteria</taxon>
        <taxon>Pseudomonadati</taxon>
        <taxon>Pseudomonadota</taxon>
        <taxon>Alphaproteobacteria</taxon>
        <taxon>Hyphomicrobiales</taxon>
        <taxon>Devosiaceae</taxon>
        <taxon>Devosia</taxon>
    </lineage>
</organism>
<evidence type="ECO:0000259" key="10">
    <source>
        <dbReference type="Pfam" id="PF02518"/>
    </source>
</evidence>
<dbReference type="Gene3D" id="3.30.565.10">
    <property type="entry name" value="Histidine kinase-like ATPase, C-terminal domain"/>
    <property type="match status" value="1"/>
</dbReference>
<keyword evidence="9" id="KW-0472">Membrane</keyword>
<sequence length="232" mass="26233">MNTPEELNWLVQHHHDIEGLLEALRQQSLVPQGGANDAAGLRQKLQNVNDLLNLIMAQRQAVNYLEGFTATQMDLYLYKSMDATIRAARAWASYCNRKVRIQLTGKSHACVRGPNYFNMVPWTLLQNAVKYCASGSIINCEVNDGETRIAGSVTSLGPYVHDDEVEKIFESGYRGREARTMDKGSGLGLYNARRAMREEFFGDILFERSSPPMDLSGRKFGYCRFTIVLNRQ</sequence>
<evidence type="ECO:0000256" key="2">
    <source>
        <dbReference type="ARBA" id="ARBA00004651"/>
    </source>
</evidence>
<comment type="subcellular location">
    <subcellularLocation>
        <location evidence="2">Cell membrane</location>
        <topology evidence="2">Multi-pass membrane protein</topology>
    </subcellularLocation>
</comment>
<dbReference type="InterPro" id="IPR036890">
    <property type="entry name" value="HATPase_C_sf"/>
</dbReference>
<keyword evidence="8" id="KW-1133">Transmembrane helix</keyword>
<evidence type="ECO:0000256" key="8">
    <source>
        <dbReference type="ARBA" id="ARBA00022989"/>
    </source>
</evidence>